<comment type="caution">
    <text evidence="1">The sequence shown here is derived from an EMBL/GenBank/DDBJ whole genome shotgun (WGS) entry which is preliminary data.</text>
</comment>
<sequence length="181" mass="20982">MNLHICFGQNENKFFIDWQKDVLTPSNFTIIPDSIETGKAGAATVTRFLYSFYTKPSSDGGVQVNFSVRNTFYRKDSWFKAGFINDTSLLKHEQMHFDLAELYARKIAKAIAEKKASKNIKEELHKITNVLSAELEKQQKLFDEQTEHGLKKEEQVAWHNFINQELERHSAYASKKVVYNI</sequence>
<evidence type="ECO:0000313" key="2">
    <source>
        <dbReference type="Proteomes" id="UP001476807"/>
    </source>
</evidence>
<name>A0ABV1RP57_9BACT</name>
<dbReference type="InterPro" id="IPR010321">
    <property type="entry name" value="DUF922"/>
</dbReference>
<reference evidence="1 2" key="1">
    <citation type="submission" date="2024-06" db="EMBL/GenBank/DDBJ databases">
        <title>Pontibacter populi HYL7-15.</title>
        <authorList>
            <person name="Kim M.K."/>
        </authorList>
    </citation>
    <scope>NUCLEOTIDE SEQUENCE [LARGE SCALE GENOMIC DNA]</scope>
    <source>
        <strain evidence="1 2">HYL7-15</strain>
    </source>
</reference>
<dbReference type="RefSeq" id="WP_350410298.1">
    <property type="nucleotide sequence ID" value="NZ_JBEOKT010000001.1"/>
</dbReference>
<organism evidence="1 2">
    <name type="scientific">Pontibacter populi</name>
    <dbReference type="NCBI Taxonomy" id="890055"/>
    <lineage>
        <taxon>Bacteria</taxon>
        <taxon>Pseudomonadati</taxon>
        <taxon>Bacteroidota</taxon>
        <taxon>Cytophagia</taxon>
        <taxon>Cytophagales</taxon>
        <taxon>Hymenobacteraceae</taxon>
        <taxon>Pontibacter</taxon>
    </lineage>
</organism>
<proteinExistence type="predicted"/>
<protein>
    <submittedName>
        <fullName evidence="1">DUF922 domain-containing protein</fullName>
    </submittedName>
</protein>
<evidence type="ECO:0000313" key="1">
    <source>
        <dbReference type="EMBL" id="MER2996159.1"/>
    </source>
</evidence>
<dbReference type="Proteomes" id="UP001476807">
    <property type="component" value="Unassembled WGS sequence"/>
</dbReference>
<accession>A0ABV1RP57</accession>
<keyword evidence="2" id="KW-1185">Reference proteome</keyword>
<dbReference type="EMBL" id="JBEOKT010000001">
    <property type="protein sequence ID" value="MER2996159.1"/>
    <property type="molecule type" value="Genomic_DNA"/>
</dbReference>
<dbReference type="Pfam" id="PF06037">
    <property type="entry name" value="DUF922"/>
    <property type="match status" value="1"/>
</dbReference>
<gene>
    <name evidence="1" type="ORF">ABS362_01300</name>
</gene>